<feature type="region of interest" description="Disordered" evidence="5">
    <location>
        <begin position="14"/>
        <end position="51"/>
    </location>
</feature>
<evidence type="ECO:0008006" key="8">
    <source>
        <dbReference type="Google" id="ProtNLM"/>
    </source>
</evidence>
<dbReference type="AlphaFoldDB" id="A0A3E2HM90"/>
<feature type="compositionally biased region" description="Polar residues" evidence="5">
    <location>
        <begin position="38"/>
        <end position="48"/>
    </location>
</feature>
<feature type="binding site" evidence="2">
    <location>
        <position position="1056"/>
    </location>
    <ligand>
        <name>Cu cation</name>
        <dbReference type="ChEBI" id="CHEBI:23378"/>
    </ligand>
</feature>
<dbReference type="EMBL" id="NCSJ02000020">
    <property type="protein sequence ID" value="RFU34498.1"/>
    <property type="molecule type" value="Genomic_DNA"/>
</dbReference>
<keyword evidence="7" id="KW-1185">Reference proteome</keyword>
<evidence type="ECO:0000256" key="4">
    <source>
        <dbReference type="SAM" id="Coils"/>
    </source>
</evidence>
<dbReference type="GO" id="GO:0005739">
    <property type="term" value="C:mitochondrion"/>
    <property type="evidence" value="ECO:0007669"/>
    <property type="project" value="GOC"/>
</dbReference>
<dbReference type="InterPro" id="IPR003782">
    <property type="entry name" value="SCO1/SenC"/>
</dbReference>
<dbReference type="Proteomes" id="UP000258309">
    <property type="component" value="Unassembled WGS sequence"/>
</dbReference>
<feature type="region of interest" description="Disordered" evidence="5">
    <location>
        <begin position="548"/>
        <end position="712"/>
    </location>
</feature>
<feature type="compositionally biased region" description="Polar residues" evidence="5">
    <location>
        <begin position="640"/>
        <end position="653"/>
    </location>
</feature>
<dbReference type="InterPro" id="IPR036249">
    <property type="entry name" value="Thioredoxin-like_sf"/>
</dbReference>
<dbReference type="OMA" id="RHISTNR"/>
<gene>
    <name evidence="6" type="ORF">B7463_g1871</name>
</gene>
<sequence length="1095" mass="121359">MRLRPNRQLKLGIEPVLTRETPHPFNDRYDYDVHDPVTPNSEQRQQPRPLQRTHIEAVVPGISPPLRVRFAQAQRSEQQLTNDFEDDLVSSTQLVPSSQGHSPRAERRPHRAVRISKNRSSAILYALEEALRRPYPFTPDLIEENASMADLFAGDPSAAGNGKTGTNGGGLRAAQAAPTSTGSPGIRSPRDIMRERAARDAKRKADQEALERNRAEEEARLLEEQKRRSTERRTAAAGAAQPQRAGGEGSGQRESGNITGQRISDNSQRSERRSGDRAATVADDKTTRPAEQTLQGRGTGGRAVGGGEPAVARPRGPSQSQGMPRPVRTEPTAAGVVPGQGDTGPSATAPSGNAPQAGTTTAGGPTRSSFPHAFERWETLSAHWEGLTSFWIRRLQENTNEIDKDPLSQQLARQVTDLSAAGANLFHAVVELQRLRASSERKFQRWFFETRQDQERAQEVQAMLEFNLQEERRGRAAAIAEAVEMEKVRSNSDKRLAEMKRELQISKEEARRAWEELGRREQEERDRTMSLRDGRPTLVGGVQVVPMMQGMPSRQGSTRDVPPTREGPFVSQEPTIPEGPIDNSDTSYQAYARNQKADPVDPFVETHASSGQSRARTGDGAQDSPTSKPMEYSQAPAVQPASTSAFYQQQQGVSLHPVNPTSRTEHDPSYGASESGEEEYEIDSHGQFVRDSRGNRIRYQAPGSDEDTDEYDVAAERERELAYLNRYGPAASHPAFSSSTTASVSQAPPVDYSGQGYGSGPGWEAVPRHHHPTRLSDVLEEDERSRTSASQFSPQLGIMAKQLVPSRALLSSISRSLQHNNQSLFSSQCQRRSLMALNKCAHTQPCARLNTSTTTKTVERKQFSTSQSRSYKTVEEQRSRYRSGPFSWKAGLVFLASGAGLIFYFRYEKARMERLRVAEAAKGVGRPKVGGPFELLDQDGKTFSDGDMKGKYSLVYFGFSHCPDICPEELDKMATMIDVVNKSKSASMPSLLPIFITCDPARDTPAVLKEYLGEFHPDIIGLTGTWAQIKDVCKKYRVYFSTPENVKQGQDYLVDHSIYFYLMDPEGDFVEAIGRQHSPEQAAKIILEHVGDWKK</sequence>
<feature type="non-terminal residue" evidence="6">
    <location>
        <position position="1095"/>
    </location>
</feature>
<dbReference type="STRING" id="5539.A0A3E2HM90"/>
<feature type="compositionally biased region" description="Low complexity" evidence="5">
    <location>
        <begin position="352"/>
        <end position="366"/>
    </location>
</feature>
<dbReference type="Pfam" id="PF02630">
    <property type="entry name" value="SCO1-SenC"/>
    <property type="match status" value="1"/>
</dbReference>
<evidence type="ECO:0000256" key="2">
    <source>
        <dbReference type="PIRSR" id="PIRSR603782-1"/>
    </source>
</evidence>
<feature type="compositionally biased region" description="Basic and acidic residues" evidence="5">
    <location>
        <begin position="188"/>
        <end position="234"/>
    </location>
</feature>
<feature type="disulfide bond" description="Redox-active" evidence="3">
    <location>
        <begin position="962"/>
        <end position="966"/>
    </location>
</feature>
<keyword evidence="2" id="KW-0479">Metal-binding</keyword>
<feature type="non-terminal residue" evidence="6">
    <location>
        <position position="1"/>
    </location>
</feature>
<name>A0A3E2HM90_SCYLI</name>
<feature type="compositionally biased region" description="Gly residues" evidence="5">
    <location>
        <begin position="297"/>
        <end position="308"/>
    </location>
</feature>
<comment type="similarity">
    <text evidence="1">Belongs to the SCO1/2 family.</text>
</comment>
<proteinExistence type="inferred from homology"/>
<feature type="region of interest" description="Disordered" evidence="5">
    <location>
        <begin position="157"/>
        <end position="370"/>
    </location>
</feature>
<keyword evidence="3" id="KW-1015">Disulfide bond</keyword>
<dbReference type="GO" id="GO:0045454">
    <property type="term" value="P:cell redox homeostasis"/>
    <property type="evidence" value="ECO:0007669"/>
    <property type="project" value="UniProtKB-ARBA"/>
</dbReference>
<feature type="coiled-coil region" evidence="4">
    <location>
        <begin position="482"/>
        <end position="516"/>
    </location>
</feature>
<evidence type="ECO:0000256" key="1">
    <source>
        <dbReference type="ARBA" id="ARBA00010996"/>
    </source>
</evidence>
<feature type="compositionally biased region" description="Basic and acidic residues" evidence="5">
    <location>
        <begin position="20"/>
        <end position="35"/>
    </location>
</feature>
<evidence type="ECO:0000256" key="5">
    <source>
        <dbReference type="SAM" id="MobiDB-lite"/>
    </source>
</evidence>
<dbReference type="CDD" id="cd02968">
    <property type="entry name" value="SCO"/>
    <property type="match status" value="1"/>
</dbReference>
<feature type="compositionally biased region" description="Low complexity" evidence="5">
    <location>
        <begin position="235"/>
        <end position="245"/>
    </location>
</feature>
<feature type="compositionally biased region" description="Polar residues" evidence="5">
    <location>
        <begin position="735"/>
        <end position="746"/>
    </location>
</feature>
<feature type="region of interest" description="Disordered" evidence="5">
    <location>
        <begin position="732"/>
        <end position="769"/>
    </location>
</feature>
<dbReference type="PANTHER" id="PTHR12151:SF5">
    <property type="entry name" value="AT19154P"/>
    <property type="match status" value="1"/>
</dbReference>
<feature type="binding site" evidence="2">
    <location>
        <position position="962"/>
    </location>
    <ligand>
        <name>Cu cation</name>
        <dbReference type="ChEBI" id="CHEBI:23378"/>
    </ligand>
</feature>
<dbReference type="SUPFAM" id="SSF52833">
    <property type="entry name" value="Thioredoxin-like"/>
    <property type="match status" value="1"/>
</dbReference>
<dbReference type="PANTHER" id="PTHR12151">
    <property type="entry name" value="ELECTRON TRANSPORT PROTIN SCO1/SENC FAMILY MEMBER"/>
    <property type="match status" value="1"/>
</dbReference>
<evidence type="ECO:0000313" key="7">
    <source>
        <dbReference type="Proteomes" id="UP000258309"/>
    </source>
</evidence>
<dbReference type="GO" id="GO:0005507">
    <property type="term" value="F:copper ion binding"/>
    <property type="evidence" value="ECO:0007669"/>
    <property type="project" value="UniProtKB-ARBA"/>
</dbReference>
<feature type="compositionally biased region" description="Gly residues" evidence="5">
    <location>
        <begin position="162"/>
        <end position="171"/>
    </location>
</feature>
<feature type="compositionally biased region" description="Basic and acidic residues" evidence="5">
    <location>
        <begin position="682"/>
        <end position="694"/>
    </location>
</feature>
<organism evidence="6 7">
    <name type="scientific">Scytalidium lignicola</name>
    <name type="common">Hyphomycete</name>
    <dbReference type="NCBI Taxonomy" id="5539"/>
    <lineage>
        <taxon>Eukaryota</taxon>
        <taxon>Fungi</taxon>
        <taxon>Dikarya</taxon>
        <taxon>Ascomycota</taxon>
        <taxon>Pezizomycotina</taxon>
        <taxon>Leotiomycetes</taxon>
        <taxon>Leotiomycetes incertae sedis</taxon>
        <taxon>Scytalidium</taxon>
    </lineage>
</organism>
<accession>A0A3E2HM90</accession>
<feature type="compositionally biased region" description="Polar residues" evidence="5">
    <location>
        <begin position="252"/>
        <end position="267"/>
    </location>
</feature>
<feature type="region of interest" description="Disordered" evidence="5">
    <location>
        <begin position="92"/>
        <end position="114"/>
    </location>
</feature>
<protein>
    <recommendedName>
        <fullName evidence="8">Thioredoxin domain-containing protein</fullName>
    </recommendedName>
</protein>
<dbReference type="OrthoDB" id="270009at2759"/>
<dbReference type="FunFam" id="3.40.30.10:FF:000013">
    <property type="entry name" value="Blast:Protein SCO1 homolog, mitochondrial"/>
    <property type="match status" value="1"/>
</dbReference>
<feature type="compositionally biased region" description="Basic and acidic residues" evidence="5">
    <location>
        <begin position="268"/>
        <end position="288"/>
    </location>
</feature>
<keyword evidence="2" id="KW-0186">Copper</keyword>
<dbReference type="Gene3D" id="3.40.30.10">
    <property type="entry name" value="Glutaredoxin"/>
    <property type="match status" value="1"/>
</dbReference>
<evidence type="ECO:0000256" key="3">
    <source>
        <dbReference type="PIRSR" id="PIRSR603782-2"/>
    </source>
</evidence>
<reference evidence="6 7" key="1">
    <citation type="submission" date="2018-05" db="EMBL/GenBank/DDBJ databases">
        <title>Draft genome sequence of Scytalidium lignicola DSM 105466, a ubiquitous saprotrophic fungus.</title>
        <authorList>
            <person name="Buettner E."/>
            <person name="Gebauer A.M."/>
            <person name="Hofrichter M."/>
            <person name="Liers C."/>
            <person name="Kellner H."/>
        </authorList>
    </citation>
    <scope>NUCLEOTIDE SEQUENCE [LARGE SCALE GENOMIC DNA]</scope>
    <source>
        <strain evidence="6 7">DSM 105466</strain>
    </source>
</reference>
<dbReference type="GO" id="GO:0033617">
    <property type="term" value="P:mitochondrial respiratory chain complex IV assembly"/>
    <property type="evidence" value="ECO:0007669"/>
    <property type="project" value="TreeGrafter"/>
</dbReference>
<evidence type="ECO:0000313" key="6">
    <source>
        <dbReference type="EMBL" id="RFU34498.1"/>
    </source>
</evidence>
<comment type="caution">
    <text evidence="6">The sequence shown here is derived from an EMBL/GenBank/DDBJ whole genome shotgun (WGS) entry which is preliminary data.</text>
</comment>
<keyword evidence="4" id="KW-0175">Coiled coil</keyword>
<feature type="binding site" evidence="2">
    <location>
        <position position="966"/>
    </location>
    <ligand>
        <name>Cu cation</name>
        <dbReference type="ChEBI" id="CHEBI:23378"/>
    </ligand>
</feature>
<feature type="compositionally biased region" description="Polar residues" evidence="5">
    <location>
        <begin position="92"/>
        <end position="101"/>
    </location>
</feature>